<keyword evidence="6" id="KW-0698">rRNA processing</keyword>
<comment type="function">
    <text evidence="2">Responsible for synthesis of pseudouridine from uracil at positions 955, 2504 and 2580 in 23S ribosomal RNA.</text>
</comment>
<dbReference type="InterPro" id="IPR050188">
    <property type="entry name" value="RluA_PseudoU_synthase"/>
</dbReference>
<proteinExistence type="inferred from homology"/>
<accession>A0A3B1B6K3</accession>
<dbReference type="AlphaFoldDB" id="A0A3B1B6K3"/>
<evidence type="ECO:0000256" key="1">
    <source>
        <dbReference type="ARBA" id="ARBA00000381"/>
    </source>
</evidence>
<dbReference type="InterPro" id="IPR006224">
    <property type="entry name" value="PsdUridine_synth_RluA-like_CS"/>
</dbReference>
<comment type="catalytic activity">
    <reaction evidence="1">
        <text>uridine(955/2504/2580) in 23S rRNA = pseudouridine(955/2504/2580) in 23S rRNA</text>
        <dbReference type="Rhea" id="RHEA:42528"/>
        <dbReference type="Rhea" id="RHEA-COMP:10099"/>
        <dbReference type="Rhea" id="RHEA-COMP:10100"/>
        <dbReference type="ChEBI" id="CHEBI:65314"/>
        <dbReference type="ChEBI" id="CHEBI:65315"/>
        <dbReference type="EC" id="5.4.99.24"/>
    </reaction>
</comment>
<dbReference type="SUPFAM" id="SSF55174">
    <property type="entry name" value="Alpha-L RNA-binding motif"/>
    <property type="match status" value="1"/>
</dbReference>
<dbReference type="NCBIfam" id="TIGR00005">
    <property type="entry name" value="rluA_subfam"/>
    <property type="match status" value="1"/>
</dbReference>
<dbReference type="InterPro" id="IPR020103">
    <property type="entry name" value="PsdUridine_synth_cat_dom_sf"/>
</dbReference>
<dbReference type="InterPro" id="IPR006145">
    <property type="entry name" value="PsdUridine_synth_RsuA/RluA"/>
</dbReference>
<feature type="domain" description="RNA-binding S4" evidence="12">
    <location>
        <begin position="29"/>
        <end position="88"/>
    </location>
</feature>
<dbReference type="PANTHER" id="PTHR21600:SF92">
    <property type="entry name" value="RIBOSOMAL LARGE SUBUNIT PSEUDOURIDINE SYNTHASE C"/>
    <property type="match status" value="1"/>
</dbReference>
<dbReference type="GO" id="GO:0160141">
    <property type="term" value="F:23S rRNA pseudouridine(955/2504/2580) synthase activity"/>
    <property type="evidence" value="ECO:0007669"/>
    <property type="project" value="UniProtKB-EC"/>
</dbReference>
<evidence type="ECO:0000256" key="6">
    <source>
        <dbReference type="ARBA" id="ARBA00022552"/>
    </source>
</evidence>
<dbReference type="CDD" id="cd02869">
    <property type="entry name" value="PseudoU_synth_RluA_like"/>
    <property type="match status" value="1"/>
</dbReference>
<dbReference type="PROSITE" id="PS50889">
    <property type="entry name" value="S4"/>
    <property type="match status" value="1"/>
</dbReference>
<dbReference type="Pfam" id="PF01479">
    <property type="entry name" value="S4"/>
    <property type="match status" value="1"/>
</dbReference>
<dbReference type="PANTHER" id="PTHR21600">
    <property type="entry name" value="MITOCHONDRIAL RNA PSEUDOURIDINE SYNTHASE"/>
    <property type="match status" value="1"/>
</dbReference>
<evidence type="ECO:0000256" key="2">
    <source>
        <dbReference type="ARBA" id="ARBA00002876"/>
    </source>
</evidence>
<name>A0A3B1B6K3_9ZZZZ</name>
<dbReference type="GO" id="GO:0003723">
    <property type="term" value="F:RNA binding"/>
    <property type="evidence" value="ECO:0007669"/>
    <property type="project" value="UniProtKB-KW"/>
</dbReference>
<reference evidence="13" key="1">
    <citation type="submission" date="2018-06" db="EMBL/GenBank/DDBJ databases">
        <authorList>
            <person name="Zhirakovskaya E."/>
        </authorList>
    </citation>
    <scope>NUCLEOTIDE SEQUENCE</scope>
</reference>
<dbReference type="EC" id="5.4.99.24" evidence="4"/>
<dbReference type="SMART" id="SM00363">
    <property type="entry name" value="S4"/>
    <property type="match status" value="1"/>
</dbReference>
<evidence type="ECO:0000256" key="11">
    <source>
        <dbReference type="ARBA" id="ARBA00033053"/>
    </source>
</evidence>
<sequence>MDKPESTQYTPQPKTRVCFVSINADQAGQRIDNFLLTRLKGAPKSLIYRILRKGEVRVNKGRIKPLYKLQAGDEVRIPPVRLSNKPVNTPSNSSLEVIANNILYEDKRVLVLNKPSGFAVHGGSGLSYGIIEALRALYPNAPYLELVHRLDRDTSGCLLIAKKRSMLRYLHEQLREHRLHKQYLTLVKGHWQEGKRTINAPLRKNTLRSGERMVRVDESGKVAISHFKPRVTSDLASLIEVDLETGRTHQIRVHAAYSGHPIAGDEKYGDEVFNQQMRAYGLKRLFLHASKISFRLSPDTKEIIRVEAPLEASLQNTLKQLELIK</sequence>
<evidence type="ECO:0000256" key="8">
    <source>
        <dbReference type="ARBA" id="ARBA00023235"/>
    </source>
</evidence>
<gene>
    <name evidence="13" type="ORF">MNBD_GAMMA25-393</name>
</gene>
<dbReference type="CDD" id="cd00165">
    <property type="entry name" value="S4"/>
    <property type="match status" value="1"/>
</dbReference>
<dbReference type="InterPro" id="IPR002942">
    <property type="entry name" value="S4_RNA-bd"/>
</dbReference>
<evidence type="ECO:0000256" key="9">
    <source>
        <dbReference type="ARBA" id="ARBA00030705"/>
    </source>
</evidence>
<dbReference type="GO" id="GO:0000455">
    <property type="term" value="P:enzyme-directed rRNA pseudouridine synthesis"/>
    <property type="evidence" value="ECO:0007669"/>
    <property type="project" value="TreeGrafter"/>
</dbReference>
<comment type="similarity">
    <text evidence="3">Belongs to the pseudouridine synthase RluA family.</text>
</comment>
<dbReference type="PROSITE" id="PS01129">
    <property type="entry name" value="PSI_RLU"/>
    <property type="match status" value="1"/>
</dbReference>
<organism evidence="13">
    <name type="scientific">hydrothermal vent metagenome</name>
    <dbReference type="NCBI Taxonomy" id="652676"/>
    <lineage>
        <taxon>unclassified sequences</taxon>
        <taxon>metagenomes</taxon>
        <taxon>ecological metagenomes</taxon>
    </lineage>
</organism>
<dbReference type="InterPro" id="IPR036986">
    <property type="entry name" value="S4_RNA-bd_sf"/>
</dbReference>
<dbReference type="Gene3D" id="3.30.2350.10">
    <property type="entry name" value="Pseudouridine synthase"/>
    <property type="match status" value="1"/>
</dbReference>
<dbReference type="EMBL" id="UOFY01000017">
    <property type="protein sequence ID" value="VAX07533.1"/>
    <property type="molecule type" value="Genomic_DNA"/>
</dbReference>
<dbReference type="SUPFAM" id="SSF55120">
    <property type="entry name" value="Pseudouridine synthase"/>
    <property type="match status" value="1"/>
</dbReference>
<evidence type="ECO:0000259" key="12">
    <source>
        <dbReference type="SMART" id="SM00363"/>
    </source>
</evidence>
<keyword evidence="7" id="KW-0694">RNA-binding</keyword>
<evidence type="ECO:0000256" key="3">
    <source>
        <dbReference type="ARBA" id="ARBA00010876"/>
    </source>
</evidence>
<evidence type="ECO:0000256" key="4">
    <source>
        <dbReference type="ARBA" id="ARBA00012785"/>
    </source>
</evidence>
<keyword evidence="8 13" id="KW-0413">Isomerase</keyword>
<dbReference type="Pfam" id="PF00849">
    <property type="entry name" value="PseudoU_synth_2"/>
    <property type="match status" value="1"/>
</dbReference>
<dbReference type="Gene3D" id="3.10.290.10">
    <property type="entry name" value="RNA-binding S4 domain"/>
    <property type="match status" value="1"/>
</dbReference>
<evidence type="ECO:0000256" key="7">
    <source>
        <dbReference type="ARBA" id="ARBA00022884"/>
    </source>
</evidence>
<dbReference type="FunFam" id="3.10.290.10:FF:000010">
    <property type="entry name" value="Pseudouridine synthase"/>
    <property type="match status" value="1"/>
</dbReference>
<dbReference type="NCBIfam" id="NF008249">
    <property type="entry name" value="PRK11025.1"/>
    <property type="match status" value="1"/>
</dbReference>
<protein>
    <recommendedName>
        <fullName evidence="5">Ribosomal large subunit pseudouridine synthase C</fullName>
        <ecNumber evidence="4">5.4.99.24</ecNumber>
    </recommendedName>
    <alternativeName>
        <fullName evidence="9">23S rRNA pseudouridine(955/2504/2580) synthase</fullName>
    </alternativeName>
    <alternativeName>
        <fullName evidence="10">rRNA pseudouridylate synthase C</fullName>
    </alternativeName>
    <alternativeName>
        <fullName evidence="11">rRNA-uridine isomerase C</fullName>
    </alternativeName>
</protein>
<evidence type="ECO:0000313" key="13">
    <source>
        <dbReference type="EMBL" id="VAX07533.1"/>
    </source>
</evidence>
<evidence type="ECO:0000256" key="5">
    <source>
        <dbReference type="ARBA" id="ARBA00017128"/>
    </source>
</evidence>
<evidence type="ECO:0000256" key="10">
    <source>
        <dbReference type="ARBA" id="ARBA00031975"/>
    </source>
</evidence>
<dbReference type="InterPro" id="IPR006225">
    <property type="entry name" value="PsdUridine_synth_RluC/D"/>
</dbReference>